<evidence type="ECO:0000256" key="7">
    <source>
        <dbReference type="ARBA" id="ARBA00023242"/>
    </source>
</evidence>
<keyword evidence="2" id="KW-0479">Metal-binding</keyword>
<organism evidence="10 11">
    <name type="scientific">Saxophila tyrrhenica</name>
    <dbReference type="NCBI Taxonomy" id="1690608"/>
    <lineage>
        <taxon>Eukaryota</taxon>
        <taxon>Fungi</taxon>
        <taxon>Dikarya</taxon>
        <taxon>Ascomycota</taxon>
        <taxon>Pezizomycotina</taxon>
        <taxon>Dothideomycetes</taxon>
        <taxon>Dothideomycetidae</taxon>
        <taxon>Mycosphaerellales</taxon>
        <taxon>Extremaceae</taxon>
        <taxon>Saxophila</taxon>
    </lineage>
</organism>
<evidence type="ECO:0000256" key="6">
    <source>
        <dbReference type="ARBA" id="ARBA00023163"/>
    </source>
</evidence>
<keyword evidence="3" id="KW-0862">Zinc</keyword>
<dbReference type="InterPro" id="IPR007219">
    <property type="entry name" value="XnlR_reg_dom"/>
</dbReference>
<dbReference type="Gene3D" id="4.10.240.10">
    <property type="entry name" value="Zn(2)-C6 fungal-type DNA-binding domain"/>
    <property type="match status" value="1"/>
</dbReference>
<dbReference type="GeneID" id="89925286"/>
<evidence type="ECO:0000259" key="9">
    <source>
        <dbReference type="PROSITE" id="PS50048"/>
    </source>
</evidence>
<gene>
    <name evidence="10" type="ORF">LTR77_003940</name>
</gene>
<dbReference type="GO" id="GO:0005634">
    <property type="term" value="C:nucleus"/>
    <property type="evidence" value="ECO:0007669"/>
    <property type="project" value="UniProtKB-SubCell"/>
</dbReference>
<evidence type="ECO:0000256" key="1">
    <source>
        <dbReference type="ARBA" id="ARBA00004123"/>
    </source>
</evidence>
<dbReference type="CDD" id="cd12148">
    <property type="entry name" value="fungal_TF_MHR"/>
    <property type="match status" value="1"/>
</dbReference>
<dbReference type="EMBL" id="JAVRRT010000005">
    <property type="protein sequence ID" value="KAK5172302.1"/>
    <property type="molecule type" value="Genomic_DNA"/>
</dbReference>
<feature type="region of interest" description="Disordered" evidence="8">
    <location>
        <begin position="72"/>
        <end position="111"/>
    </location>
</feature>
<evidence type="ECO:0000256" key="5">
    <source>
        <dbReference type="ARBA" id="ARBA00023125"/>
    </source>
</evidence>
<feature type="region of interest" description="Disordered" evidence="8">
    <location>
        <begin position="171"/>
        <end position="192"/>
    </location>
</feature>
<evidence type="ECO:0000313" key="11">
    <source>
        <dbReference type="Proteomes" id="UP001337655"/>
    </source>
</evidence>
<feature type="region of interest" description="Disordered" evidence="8">
    <location>
        <begin position="850"/>
        <end position="873"/>
    </location>
</feature>
<dbReference type="PROSITE" id="PS00463">
    <property type="entry name" value="ZN2_CY6_FUNGAL_1"/>
    <property type="match status" value="1"/>
</dbReference>
<evidence type="ECO:0000256" key="2">
    <source>
        <dbReference type="ARBA" id="ARBA00022723"/>
    </source>
</evidence>
<keyword evidence="6" id="KW-0804">Transcription</keyword>
<feature type="region of interest" description="Disordered" evidence="8">
    <location>
        <begin position="661"/>
        <end position="713"/>
    </location>
</feature>
<dbReference type="Pfam" id="PF04082">
    <property type="entry name" value="Fungal_trans"/>
    <property type="match status" value="1"/>
</dbReference>
<dbReference type="PANTHER" id="PTHR31313:SF79">
    <property type="entry name" value="C6 FINGER DOMAIN-CONTAINING PROTEIN"/>
    <property type="match status" value="1"/>
</dbReference>
<evidence type="ECO:0000256" key="3">
    <source>
        <dbReference type="ARBA" id="ARBA00022833"/>
    </source>
</evidence>
<evidence type="ECO:0000256" key="4">
    <source>
        <dbReference type="ARBA" id="ARBA00023015"/>
    </source>
</evidence>
<dbReference type="Pfam" id="PF00172">
    <property type="entry name" value="Zn_clus"/>
    <property type="match status" value="1"/>
</dbReference>
<dbReference type="CDD" id="cd00067">
    <property type="entry name" value="GAL4"/>
    <property type="match status" value="1"/>
</dbReference>
<dbReference type="SUPFAM" id="SSF57701">
    <property type="entry name" value="Zn2/Cys6 DNA-binding domain"/>
    <property type="match status" value="1"/>
</dbReference>
<dbReference type="GO" id="GO:0003677">
    <property type="term" value="F:DNA binding"/>
    <property type="evidence" value="ECO:0007669"/>
    <property type="project" value="UniProtKB-KW"/>
</dbReference>
<accession>A0AAV9PJ37</accession>
<comment type="caution">
    <text evidence="10">The sequence shown here is derived from an EMBL/GenBank/DDBJ whole genome shotgun (WGS) entry which is preliminary data.</text>
</comment>
<dbReference type="PANTHER" id="PTHR31313">
    <property type="entry name" value="TY1 ENHANCER ACTIVATOR"/>
    <property type="match status" value="1"/>
</dbReference>
<name>A0AAV9PJ37_9PEZI</name>
<keyword evidence="7" id="KW-0539">Nucleus</keyword>
<dbReference type="SMART" id="SM00906">
    <property type="entry name" value="Fungal_trans"/>
    <property type="match status" value="1"/>
</dbReference>
<feature type="compositionally biased region" description="Polar residues" evidence="8">
    <location>
        <begin position="89"/>
        <end position="111"/>
    </location>
</feature>
<dbReference type="Proteomes" id="UP001337655">
    <property type="component" value="Unassembled WGS sequence"/>
</dbReference>
<dbReference type="RefSeq" id="XP_064661146.1">
    <property type="nucleotide sequence ID" value="XM_064801195.1"/>
</dbReference>
<dbReference type="GO" id="GO:0000981">
    <property type="term" value="F:DNA-binding transcription factor activity, RNA polymerase II-specific"/>
    <property type="evidence" value="ECO:0007669"/>
    <property type="project" value="InterPro"/>
</dbReference>
<dbReference type="GO" id="GO:0006351">
    <property type="term" value="P:DNA-templated transcription"/>
    <property type="evidence" value="ECO:0007669"/>
    <property type="project" value="InterPro"/>
</dbReference>
<evidence type="ECO:0000256" key="8">
    <source>
        <dbReference type="SAM" id="MobiDB-lite"/>
    </source>
</evidence>
<dbReference type="SMART" id="SM00066">
    <property type="entry name" value="GAL4"/>
    <property type="match status" value="1"/>
</dbReference>
<comment type="subcellular location">
    <subcellularLocation>
        <location evidence="1">Nucleus</location>
    </subcellularLocation>
</comment>
<sequence>MEQPPAGSAAAAHKTYVFVDEYNRHKRLKVMRACDGCRKRKIRCDGALQNGPWPCGACTRLKLKCIPPTLDNDDEQQLPDGTMGPGQFVFSTAAQPSSSRAQSDPNPAAPQQWSGYAAAIEKPDLSSTVRHDVGANAFSSQIFSNPLGPRLDRGFTEAEYFASNTAPVQIQQPRGSAPHVLRTQSGDSGADPQEVDARVRELSEQMGELAIDLSSAAPYITNEKKTLAETPAVEELDVVLPPSVGSDLTVRIPPEMMPSEERAMDYFGYFFEYVHPYVPVLDRHAFYEQWRTARHSISPLILEGIFACVARYLEEPIEVRKWLALASRHEESFRDVPRISTIQALMILTKAREFVPKRGYYYRSWMAVKYMTTMAFDLGIHEHLDKHQAGIGCGLSTSDCTVRTRMWQTLFGLEVWVGAPQGRTDFAVEYETIEFRLPTPSPDIDPFEHRATRRNTFLAQAVQNVKQTNVLWQRMRRQNPEWALDPTFVSRNDLIATWYKNLPPDMQIHYTDEDTPPYLGGDHFVAGLHTYHHLIVMMQHRPQLQTLLEKRNPSFKAHLDVCNDAASRICRLHEALYRDFGLHGLQFMQRGIGMTIYCVLTCIMMHLASITSPDSATNSRARNLFTRHMRVLELCAPSASQEVQVQINALREAFSQDTSQPFELKPNLGLRSPASDEYPTPVNMQASHNPSLHATPSWSHLQNPTSSKNISPATDFAPPFEASTVQPVMPYTSVPMPAHPAYAPPGVQQTSTPPQTGFSMANTEPAPVWDPSGIFQQWNTAFGAQQPPQQPTVNDPRLASTSASIIPPHPGAPQGAMFAARQTPPNAVPEMSAVPTVTPMMWQDAFTNAYISGGHKRTRDDSVDYGSYSKRRG</sequence>
<protein>
    <recommendedName>
        <fullName evidence="9">Zn(2)-C6 fungal-type domain-containing protein</fullName>
    </recommendedName>
</protein>
<dbReference type="InterPro" id="IPR001138">
    <property type="entry name" value="Zn2Cys6_DnaBD"/>
</dbReference>
<evidence type="ECO:0000313" key="10">
    <source>
        <dbReference type="EMBL" id="KAK5172302.1"/>
    </source>
</evidence>
<dbReference type="GO" id="GO:0008270">
    <property type="term" value="F:zinc ion binding"/>
    <property type="evidence" value="ECO:0007669"/>
    <property type="project" value="InterPro"/>
</dbReference>
<proteinExistence type="predicted"/>
<dbReference type="AlphaFoldDB" id="A0AAV9PJ37"/>
<reference evidence="10 11" key="1">
    <citation type="submission" date="2023-08" db="EMBL/GenBank/DDBJ databases">
        <title>Black Yeasts Isolated from many extreme environments.</title>
        <authorList>
            <person name="Coleine C."/>
            <person name="Stajich J.E."/>
            <person name="Selbmann L."/>
        </authorList>
    </citation>
    <scope>NUCLEOTIDE SEQUENCE [LARGE SCALE GENOMIC DNA]</scope>
    <source>
        <strain evidence="10 11">CCFEE 5935</strain>
    </source>
</reference>
<feature type="compositionally biased region" description="Polar residues" evidence="8">
    <location>
        <begin position="682"/>
        <end position="712"/>
    </location>
</feature>
<feature type="domain" description="Zn(2)-C6 fungal-type" evidence="9">
    <location>
        <begin position="33"/>
        <end position="65"/>
    </location>
</feature>
<keyword evidence="4" id="KW-0805">Transcription regulation</keyword>
<dbReference type="InterPro" id="IPR036864">
    <property type="entry name" value="Zn2-C6_fun-type_DNA-bd_sf"/>
</dbReference>
<keyword evidence="5" id="KW-0238">DNA-binding</keyword>
<keyword evidence="11" id="KW-1185">Reference proteome</keyword>
<dbReference type="InterPro" id="IPR051615">
    <property type="entry name" value="Transcr_Regulatory_Elem"/>
</dbReference>
<dbReference type="PROSITE" id="PS50048">
    <property type="entry name" value="ZN2_CY6_FUNGAL_2"/>
    <property type="match status" value="1"/>
</dbReference>